<keyword evidence="2 6" id="KW-0963">Cytoplasm</keyword>
<protein>
    <recommendedName>
        <fullName evidence="6">Ribosomal protein L11 methyltransferase</fullName>
        <shortName evidence="6">L11 Mtase</shortName>
        <ecNumber evidence="6">2.1.1.-</ecNumber>
    </recommendedName>
</protein>
<dbReference type="Pfam" id="PF06325">
    <property type="entry name" value="PrmA"/>
    <property type="match status" value="1"/>
</dbReference>
<evidence type="ECO:0000256" key="1">
    <source>
        <dbReference type="ARBA" id="ARBA00009741"/>
    </source>
</evidence>
<comment type="subcellular location">
    <subcellularLocation>
        <location evidence="6">Cytoplasm</location>
    </subcellularLocation>
</comment>
<reference evidence="7 8" key="1">
    <citation type="journal article" date="2013" name="Int. J. Syst. Evol. Microbiol.">
        <title>Marinicauda pacifica gen. nov., sp. nov., a prosthecate alphaproteobacterium of the family Hyphomonadaceae isolated from deep seawater.</title>
        <authorList>
            <person name="Zhang X.Y."/>
            <person name="Li G.W."/>
            <person name="Wang C.S."/>
            <person name="Zhang Y.J."/>
            <person name="Xu X.W."/>
            <person name="Li H."/>
            <person name="Liu A."/>
            <person name="Liu C."/>
            <person name="Xie B.B."/>
            <person name="Qin Q.L."/>
            <person name="Xu Z."/>
            <person name="Chen X.L."/>
            <person name="Zhou B.C."/>
            <person name="Zhang Y.Z."/>
        </authorList>
    </citation>
    <scope>NUCLEOTIDE SEQUENCE [LARGE SCALE GENOMIC DNA]</scope>
    <source>
        <strain evidence="7 8">P-1 km-3</strain>
    </source>
</reference>
<keyword evidence="7" id="KW-0687">Ribonucleoprotein</keyword>
<dbReference type="PANTHER" id="PTHR43648">
    <property type="entry name" value="ELECTRON TRANSFER FLAVOPROTEIN BETA SUBUNIT LYSINE METHYLTRANSFERASE"/>
    <property type="match status" value="1"/>
</dbReference>
<feature type="binding site" evidence="6">
    <location>
        <position position="224"/>
    </location>
    <ligand>
        <name>S-adenosyl-L-methionine</name>
        <dbReference type="ChEBI" id="CHEBI:59789"/>
    </ligand>
</feature>
<feature type="binding site" evidence="6">
    <location>
        <position position="179"/>
    </location>
    <ligand>
        <name>S-adenosyl-L-methionine</name>
        <dbReference type="ChEBI" id="CHEBI:59789"/>
    </ligand>
</feature>
<evidence type="ECO:0000313" key="7">
    <source>
        <dbReference type="EMBL" id="TGY94920.1"/>
    </source>
</evidence>
<dbReference type="OrthoDB" id="9785995at2"/>
<comment type="function">
    <text evidence="6">Methylates ribosomal protein L11.</text>
</comment>
<organism evidence="7 8">
    <name type="scientific">Marinicauda pacifica</name>
    <dbReference type="NCBI Taxonomy" id="1133559"/>
    <lineage>
        <taxon>Bacteria</taxon>
        <taxon>Pseudomonadati</taxon>
        <taxon>Pseudomonadota</taxon>
        <taxon>Alphaproteobacteria</taxon>
        <taxon>Maricaulales</taxon>
        <taxon>Maricaulaceae</taxon>
        <taxon>Marinicauda</taxon>
    </lineage>
</organism>
<dbReference type="SUPFAM" id="SSF53335">
    <property type="entry name" value="S-adenosyl-L-methionine-dependent methyltransferases"/>
    <property type="match status" value="1"/>
</dbReference>
<dbReference type="InterPro" id="IPR029063">
    <property type="entry name" value="SAM-dependent_MTases_sf"/>
</dbReference>
<dbReference type="InterPro" id="IPR004498">
    <property type="entry name" value="Ribosomal_PrmA_MeTrfase"/>
</dbReference>
<dbReference type="HAMAP" id="MF_00735">
    <property type="entry name" value="Methyltr_PrmA"/>
    <property type="match status" value="1"/>
</dbReference>
<proteinExistence type="inferred from homology"/>
<evidence type="ECO:0000256" key="5">
    <source>
        <dbReference type="ARBA" id="ARBA00022691"/>
    </source>
</evidence>
<dbReference type="Gene3D" id="3.40.50.150">
    <property type="entry name" value="Vaccinia Virus protein VP39"/>
    <property type="match status" value="1"/>
</dbReference>
<dbReference type="CDD" id="cd02440">
    <property type="entry name" value="AdoMet_MTases"/>
    <property type="match status" value="1"/>
</dbReference>
<feature type="binding site" evidence="6">
    <location>
        <position position="133"/>
    </location>
    <ligand>
        <name>S-adenosyl-L-methionine</name>
        <dbReference type="ChEBI" id="CHEBI:59789"/>
    </ligand>
</feature>
<evidence type="ECO:0000256" key="6">
    <source>
        <dbReference type="HAMAP-Rule" id="MF_00735"/>
    </source>
</evidence>
<evidence type="ECO:0000313" key="8">
    <source>
        <dbReference type="Proteomes" id="UP000305451"/>
    </source>
</evidence>
<keyword evidence="5 6" id="KW-0949">S-adenosyl-L-methionine</keyword>
<name>A0A4S2HFP4_9PROT</name>
<dbReference type="InterPro" id="IPR050078">
    <property type="entry name" value="Ribosomal_L11_MeTrfase_PrmA"/>
</dbReference>
<evidence type="ECO:0000256" key="3">
    <source>
        <dbReference type="ARBA" id="ARBA00022603"/>
    </source>
</evidence>
<dbReference type="EMBL" id="SRXV01000001">
    <property type="protein sequence ID" value="TGY94920.1"/>
    <property type="molecule type" value="Genomic_DNA"/>
</dbReference>
<dbReference type="GO" id="GO:0005737">
    <property type="term" value="C:cytoplasm"/>
    <property type="evidence" value="ECO:0007669"/>
    <property type="project" value="UniProtKB-SubCell"/>
</dbReference>
<gene>
    <name evidence="6" type="primary">prmA</name>
    <name evidence="7" type="ORF">E5162_02000</name>
</gene>
<dbReference type="Proteomes" id="UP000305451">
    <property type="component" value="Unassembled WGS sequence"/>
</dbReference>
<keyword evidence="3 6" id="KW-0489">Methyltransferase</keyword>
<feature type="binding site" evidence="6">
    <location>
        <position position="156"/>
    </location>
    <ligand>
        <name>S-adenosyl-L-methionine</name>
        <dbReference type="ChEBI" id="CHEBI:59789"/>
    </ligand>
</feature>
<accession>A0A4S2HFP4</accession>
<keyword evidence="4 6" id="KW-0808">Transferase</keyword>
<dbReference type="AlphaFoldDB" id="A0A4S2HFP4"/>
<dbReference type="PANTHER" id="PTHR43648:SF1">
    <property type="entry name" value="ELECTRON TRANSFER FLAVOPROTEIN BETA SUBUNIT LYSINE METHYLTRANSFERASE"/>
    <property type="match status" value="1"/>
</dbReference>
<keyword evidence="8" id="KW-1185">Reference proteome</keyword>
<keyword evidence="7" id="KW-0689">Ribosomal protein</keyword>
<sequence length="293" mass="31410">MDMIWRMVAIGPADHLRPALERLENQDPSPVLGCSLFEEDGPETVRFDVLFAEQPRLDEFLEALGIDEAQCEIAFGPLPEEDWVRLSLEGLKPVEAGRFVVYGAHDRESVPPGKTGIEIEAGPAFGTGHHGTTKGCLIACDRLADSQSPKRVLDLGCGTGVLAIAAALVWPQAEIVATDIDPEAIEETVVNVKKNKVEARIESFVADGFDDERLSDPYDLIFANILAGPLQQLAAELAQRLTPGGVAVLSGLLEHQIDAVEAAYRGAGLTPAGQELIDGWAILTVRAEGRATA</sequence>
<dbReference type="GO" id="GO:0005840">
    <property type="term" value="C:ribosome"/>
    <property type="evidence" value="ECO:0007669"/>
    <property type="project" value="UniProtKB-KW"/>
</dbReference>
<comment type="catalytic activity">
    <reaction evidence="6">
        <text>L-lysyl-[protein] + 3 S-adenosyl-L-methionine = N(6),N(6),N(6)-trimethyl-L-lysyl-[protein] + 3 S-adenosyl-L-homocysteine + 3 H(+)</text>
        <dbReference type="Rhea" id="RHEA:54192"/>
        <dbReference type="Rhea" id="RHEA-COMP:9752"/>
        <dbReference type="Rhea" id="RHEA-COMP:13826"/>
        <dbReference type="ChEBI" id="CHEBI:15378"/>
        <dbReference type="ChEBI" id="CHEBI:29969"/>
        <dbReference type="ChEBI" id="CHEBI:57856"/>
        <dbReference type="ChEBI" id="CHEBI:59789"/>
        <dbReference type="ChEBI" id="CHEBI:61961"/>
    </reaction>
</comment>
<comment type="similarity">
    <text evidence="1 6">Belongs to the methyltransferase superfamily. PrmA family.</text>
</comment>
<dbReference type="EC" id="2.1.1.-" evidence="6"/>
<evidence type="ECO:0000256" key="2">
    <source>
        <dbReference type="ARBA" id="ARBA00022490"/>
    </source>
</evidence>
<evidence type="ECO:0000256" key="4">
    <source>
        <dbReference type="ARBA" id="ARBA00022679"/>
    </source>
</evidence>
<comment type="caution">
    <text evidence="7">The sequence shown here is derived from an EMBL/GenBank/DDBJ whole genome shotgun (WGS) entry which is preliminary data.</text>
</comment>
<dbReference type="GO" id="GO:0032259">
    <property type="term" value="P:methylation"/>
    <property type="evidence" value="ECO:0007669"/>
    <property type="project" value="UniProtKB-KW"/>
</dbReference>
<dbReference type="GO" id="GO:0008276">
    <property type="term" value="F:protein methyltransferase activity"/>
    <property type="evidence" value="ECO:0007669"/>
    <property type="project" value="UniProtKB-UniRule"/>
</dbReference>